<feature type="compositionally biased region" description="Basic and acidic residues" evidence="1">
    <location>
        <begin position="70"/>
        <end position="80"/>
    </location>
</feature>
<gene>
    <name evidence="2" type="ORF">CDAR_49431</name>
</gene>
<accession>A0AAV4Q7U9</accession>
<name>A0AAV4Q7U9_9ARAC</name>
<evidence type="ECO:0000313" key="2">
    <source>
        <dbReference type="EMBL" id="GIY05550.1"/>
    </source>
</evidence>
<dbReference type="AlphaFoldDB" id="A0AAV4Q7U9"/>
<keyword evidence="3" id="KW-1185">Reference proteome</keyword>
<reference evidence="2 3" key="1">
    <citation type="submission" date="2021-06" db="EMBL/GenBank/DDBJ databases">
        <title>Caerostris darwini draft genome.</title>
        <authorList>
            <person name="Kono N."/>
            <person name="Arakawa K."/>
        </authorList>
    </citation>
    <scope>NUCLEOTIDE SEQUENCE [LARGE SCALE GENOMIC DNA]</scope>
</reference>
<dbReference type="EMBL" id="BPLQ01004098">
    <property type="protein sequence ID" value="GIY05550.1"/>
    <property type="molecule type" value="Genomic_DNA"/>
</dbReference>
<evidence type="ECO:0000256" key="1">
    <source>
        <dbReference type="SAM" id="MobiDB-lite"/>
    </source>
</evidence>
<sequence>MSSQFKTLIPHLVHVYKHRIPHTPTHRKPLNPALNAHIIPLFTNFPRLRKTGMPLPFFLLPICVPDCRDQLGPEEGEKQSRRTAFVEGTSGLFH</sequence>
<feature type="region of interest" description="Disordered" evidence="1">
    <location>
        <begin position="70"/>
        <end position="94"/>
    </location>
</feature>
<evidence type="ECO:0000313" key="3">
    <source>
        <dbReference type="Proteomes" id="UP001054837"/>
    </source>
</evidence>
<comment type="caution">
    <text evidence="2">The sequence shown here is derived from an EMBL/GenBank/DDBJ whole genome shotgun (WGS) entry which is preliminary data.</text>
</comment>
<dbReference type="Proteomes" id="UP001054837">
    <property type="component" value="Unassembled WGS sequence"/>
</dbReference>
<protein>
    <submittedName>
        <fullName evidence="2">Uncharacterized protein</fullName>
    </submittedName>
</protein>
<organism evidence="2 3">
    <name type="scientific">Caerostris darwini</name>
    <dbReference type="NCBI Taxonomy" id="1538125"/>
    <lineage>
        <taxon>Eukaryota</taxon>
        <taxon>Metazoa</taxon>
        <taxon>Ecdysozoa</taxon>
        <taxon>Arthropoda</taxon>
        <taxon>Chelicerata</taxon>
        <taxon>Arachnida</taxon>
        <taxon>Araneae</taxon>
        <taxon>Araneomorphae</taxon>
        <taxon>Entelegynae</taxon>
        <taxon>Araneoidea</taxon>
        <taxon>Araneidae</taxon>
        <taxon>Caerostris</taxon>
    </lineage>
</organism>
<proteinExistence type="predicted"/>